<dbReference type="OrthoDB" id="9805098at2"/>
<keyword evidence="1" id="KW-1277">Toxin-antitoxin system</keyword>
<dbReference type="AlphaFoldDB" id="A0A401IFS3"/>
<name>A0A401IFS3_APHSA</name>
<sequence length="86" mass="10550">MSYEIIISKSVQKQIDNLPNEFKTRILEKIEYLRKEPRPVGVVKMKGYDNEYRLRVGDYRVRYEINDSNRMIQLLQCKHRKEIYRL</sequence>
<protein>
    <submittedName>
        <fullName evidence="2">Plasmid stabilization system protein like</fullName>
    </submittedName>
</protein>
<dbReference type="InterPro" id="IPR007712">
    <property type="entry name" value="RelE/ParE_toxin"/>
</dbReference>
<evidence type="ECO:0000256" key="1">
    <source>
        <dbReference type="ARBA" id="ARBA00022649"/>
    </source>
</evidence>
<proteinExistence type="predicted"/>
<dbReference type="EMBL" id="BDQK01000006">
    <property type="protein sequence ID" value="GBF80135.1"/>
    <property type="molecule type" value="Genomic_DNA"/>
</dbReference>
<dbReference type="Gene3D" id="3.30.2310.20">
    <property type="entry name" value="RelE-like"/>
    <property type="match status" value="1"/>
</dbReference>
<gene>
    <name evidence="2" type="ORF">AsFPU1_1536</name>
</gene>
<dbReference type="InterPro" id="IPR035093">
    <property type="entry name" value="RelE/ParE_toxin_dom_sf"/>
</dbReference>
<dbReference type="Proteomes" id="UP000287247">
    <property type="component" value="Unassembled WGS sequence"/>
</dbReference>
<dbReference type="PANTHER" id="PTHR38813">
    <property type="match status" value="1"/>
</dbReference>
<accession>A0A401IFS3</accession>
<comment type="caution">
    <text evidence="2">The sequence shown here is derived from an EMBL/GenBank/DDBJ whole genome shotgun (WGS) entry which is preliminary data.</text>
</comment>
<organism evidence="2 3">
    <name type="scientific">Aphanothece sacrum FPU1</name>
    <dbReference type="NCBI Taxonomy" id="1920663"/>
    <lineage>
        <taxon>Bacteria</taxon>
        <taxon>Bacillati</taxon>
        <taxon>Cyanobacteriota</taxon>
        <taxon>Cyanophyceae</taxon>
        <taxon>Oscillatoriophycideae</taxon>
        <taxon>Chroococcales</taxon>
        <taxon>Aphanothecaceae</taxon>
        <taxon>Aphanothece</taxon>
    </lineage>
</organism>
<reference evidence="3" key="1">
    <citation type="submission" date="2017-05" db="EMBL/GenBank/DDBJ databases">
        <title>Physiological properties and genetic analysis related to exopolysaccharide production of fresh-water unicellular cyanobacterium Aphanothece sacrum, Suizenji Nori, that has been cultured as a food source in Japan.</title>
        <authorList>
            <person name="Kanesaki Y."/>
            <person name="Yoshikawa S."/>
            <person name="Ohki K."/>
        </authorList>
    </citation>
    <scope>NUCLEOTIDE SEQUENCE [LARGE SCALE GENOMIC DNA]</scope>
    <source>
        <strain evidence="3">FPU1</strain>
    </source>
</reference>
<dbReference type="InterPro" id="IPR052747">
    <property type="entry name" value="TA_system_RelE_toxin"/>
</dbReference>
<keyword evidence="3" id="KW-1185">Reference proteome</keyword>
<evidence type="ECO:0000313" key="3">
    <source>
        <dbReference type="Proteomes" id="UP000287247"/>
    </source>
</evidence>
<dbReference type="Pfam" id="PF05016">
    <property type="entry name" value="ParE_toxin"/>
    <property type="match status" value="1"/>
</dbReference>
<dbReference type="RefSeq" id="WP_125061076.1">
    <property type="nucleotide sequence ID" value="NZ_BDQK01000006.1"/>
</dbReference>
<dbReference type="PANTHER" id="PTHR38813:SF1">
    <property type="entry name" value="TOXIN RELE1-RELATED"/>
    <property type="match status" value="1"/>
</dbReference>
<dbReference type="SUPFAM" id="SSF143011">
    <property type="entry name" value="RelE-like"/>
    <property type="match status" value="1"/>
</dbReference>
<evidence type="ECO:0000313" key="2">
    <source>
        <dbReference type="EMBL" id="GBF80135.1"/>
    </source>
</evidence>